<dbReference type="SUPFAM" id="SSF53822">
    <property type="entry name" value="Periplasmic binding protein-like I"/>
    <property type="match status" value="1"/>
</dbReference>
<comment type="caution">
    <text evidence="5">The sequence shown here is derived from an EMBL/GenBank/DDBJ whole genome shotgun (WGS) entry which is preliminary data.</text>
</comment>
<dbReference type="GO" id="GO:0000976">
    <property type="term" value="F:transcription cis-regulatory region binding"/>
    <property type="evidence" value="ECO:0007669"/>
    <property type="project" value="TreeGrafter"/>
</dbReference>
<dbReference type="SUPFAM" id="SSF47413">
    <property type="entry name" value="lambda repressor-like DNA-binding domains"/>
    <property type="match status" value="1"/>
</dbReference>
<organism evidence="5 6">
    <name type="scientific">Lacticaseibacillus paracasei NRIC 0644</name>
    <dbReference type="NCBI Taxonomy" id="1435038"/>
    <lineage>
        <taxon>Bacteria</taxon>
        <taxon>Bacillati</taxon>
        <taxon>Bacillota</taxon>
        <taxon>Bacilli</taxon>
        <taxon>Lactobacillales</taxon>
        <taxon>Lactobacillaceae</taxon>
        <taxon>Lacticaseibacillus</taxon>
    </lineage>
</organism>
<dbReference type="Gene3D" id="1.10.260.40">
    <property type="entry name" value="lambda repressor-like DNA-binding domains"/>
    <property type="match status" value="1"/>
</dbReference>
<dbReference type="Proteomes" id="UP000032552">
    <property type="component" value="Unassembled WGS sequence"/>
</dbReference>
<dbReference type="PROSITE" id="PS00356">
    <property type="entry name" value="HTH_LACI_1"/>
    <property type="match status" value="1"/>
</dbReference>
<dbReference type="CDD" id="cd01392">
    <property type="entry name" value="HTH_LacI"/>
    <property type="match status" value="1"/>
</dbReference>
<dbReference type="InterPro" id="IPR046335">
    <property type="entry name" value="LacI/GalR-like_sensor"/>
</dbReference>
<keyword evidence="1" id="KW-0805">Transcription regulation</keyword>
<dbReference type="InterPro" id="IPR010982">
    <property type="entry name" value="Lambda_DNA-bd_dom_sf"/>
</dbReference>
<dbReference type="Gene3D" id="3.40.50.2300">
    <property type="match status" value="2"/>
</dbReference>
<evidence type="ECO:0000256" key="1">
    <source>
        <dbReference type="ARBA" id="ARBA00023015"/>
    </source>
</evidence>
<dbReference type="EMBL" id="BAYM01000080">
    <property type="protein sequence ID" value="GAN36500.1"/>
    <property type="molecule type" value="Genomic_DNA"/>
</dbReference>
<dbReference type="PANTHER" id="PTHR30146">
    <property type="entry name" value="LACI-RELATED TRANSCRIPTIONAL REPRESSOR"/>
    <property type="match status" value="1"/>
</dbReference>
<keyword evidence="3" id="KW-0804">Transcription</keyword>
<proteinExistence type="predicted"/>
<protein>
    <submittedName>
        <fullName evidence="5">Transcriptional regulator</fullName>
    </submittedName>
</protein>
<dbReference type="Pfam" id="PF00356">
    <property type="entry name" value="LacI"/>
    <property type="match status" value="1"/>
</dbReference>
<reference evidence="6" key="1">
    <citation type="submission" date="2014-05" db="EMBL/GenBank/DDBJ databases">
        <title>Whole genome sequencing of Lactobacillus casei NRIC0644.</title>
        <authorList>
            <person name="Atarashi H."/>
            <person name="Yoshida Y."/>
            <person name="Fujimura S."/>
            <person name="Tanaka N."/>
            <person name="Shiwa Y."/>
            <person name="Yoshikawa H."/>
            <person name="Okada S."/>
            <person name="Nakagawa J."/>
        </authorList>
    </citation>
    <scope>NUCLEOTIDE SEQUENCE [LARGE SCALE GENOMIC DNA]</scope>
    <source>
        <strain evidence="6">NRIC0644</strain>
    </source>
</reference>
<feature type="domain" description="HTH lacI-type" evidence="4">
    <location>
        <begin position="2"/>
        <end position="56"/>
    </location>
</feature>
<evidence type="ECO:0000313" key="5">
    <source>
        <dbReference type="EMBL" id="GAN36500.1"/>
    </source>
</evidence>
<dbReference type="RefSeq" id="WP_003564289.1">
    <property type="nucleotide sequence ID" value="NZ_BAYM01000080.1"/>
</dbReference>
<dbReference type="AlphaFoldDB" id="A0A0C9NX03"/>
<dbReference type="PRINTS" id="PR00036">
    <property type="entry name" value="HTHLACI"/>
</dbReference>
<dbReference type="SMART" id="SM00354">
    <property type="entry name" value="HTH_LACI"/>
    <property type="match status" value="1"/>
</dbReference>
<dbReference type="GO" id="GO:0003700">
    <property type="term" value="F:DNA-binding transcription factor activity"/>
    <property type="evidence" value="ECO:0007669"/>
    <property type="project" value="TreeGrafter"/>
</dbReference>
<keyword evidence="2" id="KW-0238">DNA-binding</keyword>
<gene>
    <name evidence="5" type="ORF">LC0644_1089</name>
</gene>
<accession>A0A0C9NX03</accession>
<dbReference type="InterPro" id="IPR028082">
    <property type="entry name" value="Peripla_BP_I"/>
</dbReference>
<evidence type="ECO:0000256" key="2">
    <source>
        <dbReference type="ARBA" id="ARBA00023125"/>
    </source>
</evidence>
<dbReference type="PROSITE" id="PS50932">
    <property type="entry name" value="HTH_LACI_2"/>
    <property type="match status" value="1"/>
</dbReference>
<dbReference type="InterPro" id="IPR000843">
    <property type="entry name" value="HTH_LacI"/>
</dbReference>
<dbReference type="Pfam" id="PF13377">
    <property type="entry name" value="Peripla_BP_3"/>
    <property type="match status" value="1"/>
</dbReference>
<evidence type="ECO:0000313" key="6">
    <source>
        <dbReference type="Proteomes" id="UP000032552"/>
    </source>
</evidence>
<dbReference type="PANTHER" id="PTHR30146:SF154">
    <property type="entry name" value="TRANSCRIPTION REGULATOR, MEMBER OF GALR FAMILY"/>
    <property type="match status" value="1"/>
</dbReference>
<sequence length="317" mass="35751">MVTLSDVAKEANVSKMTVSRVINHPEQVTPELKQLVEQAMAILHYRPNSAAKALANNRTNVIKFLILEDVDTTEPYYMTLLFGIARGLDRQQYALQLVTDREHLDLDHADGYIITGARSTDCQWIDQLAKPVVLFGENRHGYDFIDTDNKLGEQQATEYALAKNYQSIIFLGIDVREPFEYSREAGYINTLQRHQKVPQIHRMGNHSHESQHFISENWRKFARNTVFICASDRLALGAVRAIQQNGGRIPTDFGVIGFDGVFLDQVSNPKLTTVKQPVVQLGELLARMLLQKIAQSGAQQGELLVPPKLVLRGTIRT</sequence>
<name>A0A0C9NX03_LACPA</name>
<evidence type="ECO:0000256" key="3">
    <source>
        <dbReference type="ARBA" id="ARBA00023163"/>
    </source>
</evidence>
<evidence type="ECO:0000259" key="4">
    <source>
        <dbReference type="PROSITE" id="PS50932"/>
    </source>
</evidence>